<dbReference type="GO" id="GO:0030001">
    <property type="term" value="P:metal ion transport"/>
    <property type="evidence" value="ECO:0007669"/>
    <property type="project" value="InterPro"/>
</dbReference>
<dbReference type="InterPro" id="IPR006127">
    <property type="entry name" value="ZnuA-like"/>
</dbReference>
<evidence type="ECO:0000256" key="2">
    <source>
        <dbReference type="ARBA" id="ARBA00022448"/>
    </source>
</evidence>
<gene>
    <name evidence="5" type="ORF">H0S81_03705</name>
</gene>
<evidence type="ECO:0000256" key="3">
    <source>
        <dbReference type="ARBA" id="ARBA00022729"/>
    </source>
</evidence>
<comment type="caution">
    <text evidence="5">The sequence shown here is derived from an EMBL/GenBank/DDBJ whole genome shotgun (WGS) entry which is preliminary data.</text>
</comment>
<dbReference type="GO" id="GO:0046872">
    <property type="term" value="F:metal ion binding"/>
    <property type="evidence" value="ECO:0007669"/>
    <property type="project" value="InterPro"/>
</dbReference>
<feature type="region of interest" description="Disordered" evidence="4">
    <location>
        <begin position="121"/>
        <end position="149"/>
    </location>
</feature>
<dbReference type="InterPro" id="IPR050492">
    <property type="entry name" value="Bact_metal-bind_prot9"/>
</dbReference>
<dbReference type="PANTHER" id="PTHR42953">
    <property type="entry name" value="HIGH-AFFINITY ZINC UPTAKE SYSTEM PROTEIN ZNUA-RELATED"/>
    <property type="match status" value="1"/>
</dbReference>
<accession>A0A931GDB4</accession>
<dbReference type="Gene3D" id="3.40.50.1980">
    <property type="entry name" value="Nitrogenase molybdenum iron protein domain"/>
    <property type="match status" value="2"/>
</dbReference>
<evidence type="ECO:0000256" key="1">
    <source>
        <dbReference type="ARBA" id="ARBA00011028"/>
    </source>
</evidence>
<comment type="similarity">
    <text evidence="1">Belongs to the bacterial solute-binding protein 9 family.</text>
</comment>
<keyword evidence="3" id="KW-0732">Signal</keyword>
<dbReference type="AlphaFoldDB" id="A0A931GDB4"/>
<dbReference type="EMBL" id="JACCQK010000175">
    <property type="protein sequence ID" value="MBG0779012.1"/>
    <property type="molecule type" value="Genomic_DNA"/>
</dbReference>
<organism evidence="5 6">
    <name type="scientific">Desulfotignum balticum</name>
    <dbReference type="NCBI Taxonomy" id="115781"/>
    <lineage>
        <taxon>Bacteria</taxon>
        <taxon>Pseudomonadati</taxon>
        <taxon>Thermodesulfobacteriota</taxon>
        <taxon>Desulfobacteria</taxon>
        <taxon>Desulfobacterales</taxon>
        <taxon>Desulfobacteraceae</taxon>
        <taxon>Desulfotignum</taxon>
    </lineage>
</organism>
<evidence type="ECO:0000256" key="4">
    <source>
        <dbReference type="SAM" id="MobiDB-lite"/>
    </source>
</evidence>
<dbReference type="Pfam" id="PF01297">
    <property type="entry name" value="ZnuA"/>
    <property type="match status" value="1"/>
</dbReference>
<dbReference type="PANTHER" id="PTHR42953:SF3">
    <property type="entry name" value="HIGH-AFFINITY ZINC UPTAKE SYSTEM PROTEIN ZNUA"/>
    <property type="match status" value="1"/>
</dbReference>
<reference evidence="5" key="1">
    <citation type="submission" date="2020-07" db="EMBL/GenBank/DDBJ databases">
        <title>Severe corrosion of carbon steel in oil field produced water can be linked to methanogenic archaea containing a special type of NiFe hydrogenase.</title>
        <authorList>
            <person name="Lahme S."/>
            <person name="Mand J."/>
            <person name="Longwell J."/>
            <person name="Smith R."/>
            <person name="Enning D."/>
        </authorList>
    </citation>
    <scope>NUCLEOTIDE SEQUENCE</scope>
    <source>
        <strain evidence="5">MIC098Bin6</strain>
    </source>
</reference>
<name>A0A931GDB4_9BACT</name>
<dbReference type="SUPFAM" id="SSF53807">
    <property type="entry name" value="Helical backbone' metal receptor"/>
    <property type="match status" value="1"/>
</dbReference>
<protein>
    <submittedName>
        <fullName evidence="5">Zinc ABC transporter substrate-binding protein</fullName>
    </submittedName>
</protein>
<dbReference type="Proteomes" id="UP000706172">
    <property type="component" value="Unassembled WGS sequence"/>
</dbReference>
<keyword evidence="2" id="KW-0813">Transport</keyword>
<sequence length="316" mass="35153">MHLKSVILAVFITLLPGFGLGAQEMLKIHVSVLPQKFFVEQIVQDLADVDVLVAPGKSPTTYSPTPDQIRRLARADVYFRIGVPFENGFLHKLASMAPDIQVVDTRKGIQLRDMQAHIHEKEDPDKTDTHGHLHAPDAPPHGEKVPESGHGIADGKDPHTWMNPLLVKQQAKTIADTLCELAPQHQDRFQANYREFAHKLDQLYDRLHRLLAPLAGTNFFVFHPAFGYFADAFDLNQIPVETMGRSPKGKELSAIIKLARQEQARVIFVQPQFDAQAARKIAQAVNGAVVSIDPLAYDYLNNLAQMADTISNALTP</sequence>
<evidence type="ECO:0000313" key="5">
    <source>
        <dbReference type="EMBL" id="MBG0779012.1"/>
    </source>
</evidence>
<proteinExistence type="inferred from homology"/>
<evidence type="ECO:0000313" key="6">
    <source>
        <dbReference type="Proteomes" id="UP000706172"/>
    </source>
</evidence>